<proteinExistence type="predicted"/>
<feature type="transmembrane region" description="Helical" evidence="1">
    <location>
        <begin position="31"/>
        <end position="52"/>
    </location>
</feature>
<accession>A0A3M8CNX3</accession>
<dbReference type="Pfam" id="PF07441">
    <property type="entry name" value="BofA"/>
    <property type="match status" value="1"/>
</dbReference>
<keyword evidence="1" id="KW-1133">Transmembrane helix</keyword>
<dbReference type="NCBIfam" id="TIGR02862">
    <property type="entry name" value="spore_BofA"/>
    <property type="match status" value="1"/>
</dbReference>
<gene>
    <name evidence="2" type="primary">bofA</name>
    <name evidence="2" type="ORF">EDM52_00380</name>
</gene>
<evidence type="ECO:0000313" key="2">
    <source>
        <dbReference type="EMBL" id="RNB77279.1"/>
    </source>
</evidence>
<dbReference type="RefSeq" id="WP_122907060.1">
    <property type="nucleotide sequence ID" value="NZ_CBCSBE010000022.1"/>
</dbReference>
<keyword evidence="1" id="KW-0812">Transmembrane</keyword>
<organism evidence="2 3">
    <name type="scientific">Brevibacillus invocatus</name>
    <dbReference type="NCBI Taxonomy" id="173959"/>
    <lineage>
        <taxon>Bacteria</taxon>
        <taxon>Bacillati</taxon>
        <taxon>Bacillota</taxon>
        <taxon>Bacilli</taxon>
        <taxon>Bacillales</taxon>
        <taxon>Paenibacillaceae</taxon>
        <taxon>Brevibacillus</taxon>
    </lineage>
</organism>
<dbReference type="AlphaFoldDB" id="A0A3M8CNX3"/>
<name>A0A3M8CNX3_9BACL</name>
<feature type="transmembrane region" description="Helical" evidence="1">
    <location>
        <begin position="64"/>
        <end position="87"/>
    </location>
</feature>
<dbReference type="InterPro" id="IPR010001">
    <property type="entry name" value="BofA"/>
</dbReference>
<dbReference type="EMBL" id="RHHR01000001">
    <property type="protein sequence ID" value="RNB77279.1"/>
    <property type="molecule type" value="Genomic_DNA"/>
</dbReference>
<keyword evidence="3" id="KW-1185">Reference proteome</keyword>
<evidence type="ECO:0000313" key="3">
    <source>
        <dbReference type="Proteomes" id="UP000282028"/>
    </source>
</evidence>
<comment type="caution">
    <text evidence="2">The sequence shown here is derived from an EMBL/GenBank/DDBJ whole genome shotgun (WGS) entry which is preliminary data.</text>
</comment>
<reference evidence="2 3" key="1">
    <citation type="submission" date="2018-10" db="EMBL/GenBank/DDBJ databases">
        <title>Phylogenomics of Brevibacillus.</title>
        <authorList>
            <person name="Dunlap C."/>
        </authorList>
    </citation>
    <scope>NUCLEOTIDE SEQUENCE [LARGE SCALE GENOMIC DNA]</scope>
    <source>
        <strain evidence="2 3">JCM 12215</strain>
    </source>
</reference>
<keyword evidence="1" id="KW-0472">Membrane</keyword>
<sequence length="88" mass="9437">MAIEWVIGLVVTGIMLVIAASKSVARPIRWIGFAAMQVVIGAILLFFANLVGELASFHIPINPVTALLVGFLRLPGLAALIVIKLWVM</sequence>
<feature type="transmembrane region" description="Helical" evidence="1">
    <location>
        <begin position="6"/>
        <end position="24"/>
    </location>
</feature>
<protein>
    <submittedName>
        <fullName evidence="2">Pro-sigmaK processing inhibitor BofA</fullName>
    </submittedName>
</protein>
<dbReference type="Proteomes" id="UP000282028">
    <property type="component" value="Unassembled WGS sequence"/>
</dbReference>
<evidence type="ECO:0000256" key="1">
    <source>
        <dbReference type="SAM" id="Phobius"/>
    </source>
</evidence>
<dbReference type="OrthoDB" id="2692225at2"/>